<dbReference type="PROSITE" id="PS00361">
    <property type="entry name" value="RIBOSOMAL_S10"/>
    <property type="match status" value="1"/>
</dbReference>
<comment type="function">
    <text evidence="4">Involved in the binding of tRNA to the ribosomes.</text>
</comment>
<comment type="similarity">
    <text evidence="1 4">Belongs to the universal ribosomal protein uS10 family.</text>
</comment>
<dbReference type="InterPro" id="IPR036838">
    <property type="entry name" value="Ribosomal_uS10_dom_sf"/>
</dbReference>
<dbReference type="GO" id="GO:0000049">
    <property type="term" value="F:tRNA binding"/>
    <property type="evidence" value="ECO:0007669"/>
    <property type="project" value="UniProtKB-UniRule"/>
</dbReference>
<accession>A0A2M8EL13</accession>
<evidence type="ECO:0000313" key="7">
    <source>
        <dbReference type="Proteomes" id="UP000229756"/>
    </source>
</evidence>
<dbReference type="GO" id="GO:0003735">
    <property type="term" value="F:structural constituent of ribosome"/>
    <property type="evidence" value="ECO:0007669"/>
    <property type="project" value="InterPro"/>
</dbReference>
<evidence type="ECO:0000256" key="3">
    <source>
        <dbReference type="ARBA" id="ARBA00023274"/>
    </source>
</evidence>
<dbReference type="EMBL" id="PFSJ01000026">
    <property type="protein sequence ID" value="PJC23418.1"/>
    <property type="molecule type" value="Genomic_DNA"/>
</dbReference>
<dbReference type="NCBIfam" id="TIGR01049">
    <property type="entry name" value="rpsJ_bact"/>
    <property type="match status" value="1"/>
</dbReference>
<dbReference type="InterPro" id="IPR001848">
    <property type="entry name" value="Ribosomal_uS10"/>
</dbReference>
<dbReference type="AlphaFoldDB" id="A0A2M8EL13"/>
<evidence type="ECO:0000256" key="1">
    <source>
        <dbReference type="ARBA" id="ARBA00007102"/>
    </source>
</evidence>
<dbReference type="SMART" id="SM01403">
    <property type="entry name" value="Ribosomal_S10"/>
    <property type="match status" value="1"/>
</dbReference>
<reference evidence="7" key="1">
    <citation type="submission" date="2017-09" db="EMBL/GenBank/DDBJ databases">
        <title>Depth-based differentiation of microbial function through sediment-hosted aquifers and enrichment of novel symbionts in the deep terrestrial subsurface.</title>
        <authorList>
            <person name="Probst A.J."/>
            <person name="Ladd B."/>
            <person name="Jarett J.K."/>
            <person name="Geller-Mcgrath D.E."/>
            <person name="Sieber C.M.K."/>
            <person name="Emerson J.B."/>
            <person name="Anantharaman K."/>
            <person name="Thomas B.C."/>
            <person name="Malmstrom R."/>
            <person name="Stieglmeier M."/>
            <person name="Klingl A."/>
            <person name="Woyke T."/>
            <person name="Ryan C.M."/>
            <person name="Banfield J.F."/>
        </authorList>
    </citation>
    <scope>NUCLEOTIDE SEQUENCE [LARGE SCALE GENOMIC DNA]</scope>
</reference>
<evidence type="ECO:0000256" key="4">
    <source>
        <dbReference type="HAMAP-Rule" id="MF_00508"/>
    </source>
</evidence>
<dbReference type="Gene3D" id="3.30.70.600">
    <property type="entry name" value="Ribosomal protein S10 domain"/>
    <property type="match status" value="1"/>
</dbReference>
<dbReference type="InterPro" id="IPR018268">
    <property type="entry name" value="Ribosomal_uS10_CS"/>
</dbReference>
<name>A0A2M8EL13_UNCKA</name>
<dbReference type="HAMAP" id="MF_00508">
    <property type="entry name" value="Ribosomal_uS10"/>
    <property type="match status" value="1"/>
</dbReference>
<dbReference type="PANTHER" id="PTHR11700">
    <property type="entry name" value="30S RIBOSOMAL PROTEIN S10 FAMILY MEMBER"/>
    <property type="match status" value="1"/>
</dbReference>
<dbReference type="NCBIfam" id="NF001861">
    <property type="entry name" value="PRK00596.1"/>
    <property type="match status" value="1"/>
</dbReference>
<dbReference type="Pfam" id="PF00338">
    <property type="entry name" value="Ribosomal_S10"/>
    <property type="match status" value="1"/>
</dbReference>
<proteinExistence type="inferred from homology"/>
<gene>
    <name evidence="4" type="primary">rpsJ</name>
    <name evidence="6" type="ORF">CO058_03755</name>
</gene>
<dbReference type="GO" id="GO:1990904">
    <property type="term" value="C:ribonucleoprotein complex"/>
    <property type="evidence" value="ECO:0007669"/>
    <property type="project" value="UniProtKB-KW"/>
</dbReference>
<dbReference type="SUPFAM" id="SSF54999">
    <property type="entry name" value="Ribosomal protein S10"/>
    <property type="match status" value="1"/>
</dbReference>
<evidence type="ECO:0000259" key="5">
    <source>
        <dbReference type="SMART" id="SM01403"/>
    </source>
</evidence>
<dbReference type="PRINTS" id="PR00971">
    <property type="entry name" value="RIBOSOMALS10"/>
</dbReference>
<evidence type="ECO:0000256" key="2">
    <source>
        <dbReference type="ARBA" id="ARBA00022980"/>
    </source>
</evidence>
<comment type="subunit">
    <text evidence="4">Part of the 30S ribosomal subunit.</text>
</comment>
<keyword evidence="2 4" id="KW-0689">Ribosomal protein</keyword>
<sequence>MAKENNNKKDNNNKLRVKLKSYDVGTIDQSTQRIVDVAIRTGAKISGPVPLPTRVEIFSYQRAANNDKRSFEQFERRTHNRIIDILDPTANTIAELSNLKLPTGVGITIKS</sequence>
<evidence type="ECO:0000313" key="6">
    <source>
        <dbReference type="EMBL" id="PJC23418.1"/>
    </source>
</evidence>
<protein>
    <recommendedName>
        <fullName evidence="4">Small ribosomal subunit protein uS10</fullName>
    </recommendedName>
</protein>
<dbReference type="GO" id="GO:0006412">
    <property type="term" value="P:translation"/>
    <property type="evidence" value="ECO:0007669"/>
    <property type="project" value="UniProtKB-UniRule"/>
</dbReference>
<dbReference type="GO" id="GO:0005840">
    <property type="term" value="C:ribosome"/>
    <property type="evidence" value="ECO:0007669"/>
    <property type="project" value="UniProtKB-KW"/>
</dbReference>
<organism evidence="6 7">
    <name type="scientific">candidate division WWE3 bacterium CG_4_9_14_0_2_um_filter_35_11</name>
    <dbReference type="NCBI Taxonomy" id="1975077"/>
    <lineage>
        <taxon>Bacteria</taxon>
        <taxon>Katanobacteria</taxon>
    </lineage>
</organism>
<feature type="domain" description="Small ribosomal subunit protein uS10" evidence="5">
    <location>
        <begin position="16"/>
        <end position="110"/>
    </location>
</feature>
<comment type="caution">
    <text evidence="6">The sequence shown here is derived from an EMBL/GenBank/DDBJ whole genome shotgun (WGS) entry which is preliminary data.</text>
</comment>
<dbReference type="Proteomes" id="UP000229756">
    <property type="component" value="Unassembled WGS sequence"/>
</dbReference>
<keyword evidence="3 4" id="KW-0687">Ribonucleoprotein</keyword>
<dbReference type="InterPro" id="IPR027486">
    <property type="entry name" value="Ribosomal_uS10_dom"/>
</dbReference>